<name>A0A1K2H6L3_9LACT</name>
<dbReference type="STRING" id="1122154.SAMN02746068_00547"/>
<proteinExistence type="predicted"/>
<protein>
    <submittedName>
        <fullName evidence="2">PRD domain protein EF_0829/AHA_3910</fullName>
    </submittedName>
</protein>
<dbReference type="OrthoDB" id="2879550at2"/>
<dbReference type="EMBL" id="FPKS01000002">
    <property type="protein sequence ID" value="SFZ72035.1"/>
    <property type="molecule type" value="Genomic_DNA"/>
</dbReference>
<evidence type="ECO:0000313" key="3">
    <source>
        <dbReference type="Proteomes" id="UP000185655"/>
    </source>
</evidence>
<dbReference type="NCBIfam" id="TIGR03582">
    <property type="entry name" value="EF_0829"/>
    <property type="match status" value="1"/>
</dbReference>
<dbReference type="RefSeq" id="WP_084463397.1">
    <property type="nucleotide sequence ID" value="NZ_FPKS01000002.1"/>
</dbReference>
<feature type="domain" description="PRD" evidence="1">
    <location>
        <begin position="9"/>
        <end position="108"/>
    </location>
</feature>
<dbReference type="Pfam" id="PF00874">
    <property type="entry name" value="PRD"/>
    <property type="match status" value="1"/>
</dbReference>
<accession>A0A1K2H6L3</accession>
<evidence type="ECO:0000313" key="2">
    <source>
        <dbReference type="EMBL" id="SFZ72035.1"/>
    </source>
</evidence>
<dbReference type="AlphaFoldDB" id="A0A1K2H6L3"/>
<dbReference type="Proteomes" id="UP000185655">
    <property type="component" value="Unassembled WGS sequence"/>
</dbReference>
<dbReference type="InterPro" id="IPR036634">
    <property type="entry name" value="PRD_sf"/>
</dbReference>
<dbReference type="PROSITE" id="PS51372">
    <property type="entry name" value="PRD_2"/>
    <property type="match status" value="1"/>
</dbReference>
<gene>
    <name evidence="2" type="ORF">SAMN02746068_00547</name>
</gene>
<evidence type="ECO:0000259" key="1">
    <source>
        <dbReference type="PROSITE" id="PS51372"/>
    </source>
</evidence>
<organism evidence="2 3">
    <name type="scientific">Pseudolactococcus chungangensis CAU 28 = DSM 22330</name>
    <dbReference type="NCBI Taxonomy" id="1122154"/>
    <lineage>
        <taxon>Bacteria</taxon>
        <taxon>Bacillati</taxon>
        <taxon>Bacillota</taxon>
        <taxon>Bacilli</taxon>
        <taxon>Lactobacillales</taxon>
        <taxon>Streptococcaceae</taxon>
        <taxon>Pseudolactococcus</taxon>
    </lineage>
</organism>
<reference evidence="2 3" key="1">
    <citation type="submission" date="2016-11" db="EMBL/GenBank/DDBJ databases">
        <authorList>
            <person name="Jaros S."/>
            <person name="Januszkiewicz K."/>
            <person name="Wedrychowicz H."/>
        </authorList>
    </citation>
    <scope>NUCLEOTIDE SEQUENCE [LARGE SCALE GENOMIC DNA]</scope>
    <source>
        <strain evidence="2 3">DSM 22330</strain>
    </source>
</reference>
<dbReference type="InterPro" id="IPR011608">
    <property type="entry name" value="PRD"/>
</dbReference>
<dbReference type="GO" id="GO:0006355">
    <property type="term" value="P:regulation of DNA-templated transcription"/>
    <property type="evidence" value="ECO:0007669"/>
    <property type="project" value="InterPro"/>
</dbReference>
<dbReference type="SUPFAM" id="SSF63520">
    <property type="entry name" value="PTS-regulatory domain, PRD"/>
    <property type="match status" value="1"/>
</dbReference>
<dbReference type="Gene3D" id="1.10.1790.10">
    <property type="entry name" value="PRD domain"/>
    <property type="match status" value="1"/>
</dbReference>
<dbReference type="InterPro" id="IPR020044">
    <property type="entry name" value="PRD_EF0829/AHA3910"/>
</dbReference>
<sequence length="108" mass="12113">MNDILVALYRELEISQEVQEVIQKINIVLKGMGIAPSELQWRILLNHVNEMVERSKTGGTIPEVDTQLFSEVSPTSLQLAEKIVSGIGHLSPDEKYLLSIHFESAKLN</sequence>